<dbReference type="AlphaFoldDB" id="A0AAX4NIC9"/>
<accession>A0AAX4NIC9</accession>
<name>A0AAX4NIC9_9ARCH</name>
<sequence length="1246" mass="138504">MDKSTLIVLIGIFLITTPAALGSLQGPLAASIPQINSFYDFSSLSVGSIPVGNSWVDFKTVNNTPNFAYYIKSTSYGNALHIVSSSDSVRSYLDMQINYSMPVSLSFYFMWNDSSPKLYSFDHILFMEGGADAFEYSFGVKNDSMCSVFNTSRDGTVSSIVPMHNDIYKASASFDPSLGEMTFELRNENTGHISFPMFFNGITTEKNSNVSVLFGGLISAIYVYNITVEKNLDTELPENTAGNIQYISNYSIISSENRSYGGNQTHPFLDIPLNTVIYVLENGSIEGYNYFEHLSYIISRYTMGSFQYIETLQYGHTYEVLWFQNGSLIVQDIDTLTLAVENKTFSGDFSGFSSLIVSNTTILYNSSGYIYVINTSESGGILSTHILPDGYTVMTVSQGNDSLYFSSTDGMRIVDYKVGLPSLSFSVIGQNNLSNYWVKFKLVSYVEGNYGSMMEIRPDGFILDSDLLTPSGQVYYIPGGFSALSSGSSSTLLSNGTCTFILIGNRTYNTDVDLPSGIEAVYFSSNGTFGVDIAGDRITIYHVDADYFSDYHDRINRIAIYKDEGFIFNVTSFVPYTITSTLGNRTFITGEGDFLPFNLSAARSGDKVLKSLIHNIAGYSFYFNYSFIVDNGIPYVNITPSSGSYIPQNASFNVTVTDSVPVDYVNVTFLNQTKTYYDSSFVISPKLYNFTGVLNVTVFIKDDLDYNFTRYFVFNVMNETVNGFSWNLNSQNYLSSDNLSIKWVPVANTTEYSIKFSGDIEETFITQSDQLNVSLPNGNYSVVMHGQLRDGISIVLGISNITVITYRPEIIIQAENETYYSFHGNSPNSTFHMVVASNITSEIAVEGFLPDNTSFLSLHGNSRVQIAIGRNFTYSFNGIYRFLIRSQSQSGTLNSTVFSIRVNNTVPEFPSFPTTTYTNRTSIELPFNIAAGLDYSANITQNGILLKSESITGKIFNLSAGQGVYSIHFTAYSRSGNHASSQMVIYFYYNPPALSMHISNVKLVYSNFTSLNYEINDSVPLVNLTLHENNITEALPAANDSGTIRIDFAKNGNYSFFLTAVDRCGNFNSSKPENVSVKYYDRITGSDIRINIFGNSARLEGLEMGNYSHNLQFAWYLNGKYEGNSSTINLNLPYGYSNVTLIVYYNGKMLEVNKRVLVVGWIPEIAALVSVAGIFTMRTFRIRRKLKSGIDLVLNNRGKSVKEVVKAGKNMGIPGSAVKKAVWKLASAGEISFDRDLDNNLYIRKR</sequence>
<dbReference type="KEGG" id="omr:OXIME_001398"/>
<keyword evidence="3" id="KW-1185">Reference proteome</keyword>
<reference evidence="2 3" key="1">
    <citation type="submission" date="2023-09" db="EMBL/GenBank/DDBJ databases">
        <authorList>
            <person name="Golyshina O.V."/>
            <person name="Lunev E.A."/>
            <person name="Bargiela R."/>
            <person name="Gaines M.C."/>
            <person name="Daum B."/>
            <person name="Bale N.J."/>
            <person name="Koenen M."/>
            <person name="Sinninghe Damst J.S."/>
            <person name="Yakimov M."/>
            <person name="Golyshin P.N."/>
        </authorList>
    </citation>
    <scope>NUCLEOTIDE SEQUENCE [LARGE SCALE GENOMIC DNA]</scope>
    <source>
        <strain evidence="2 3">M1</strain>
    </source>
</reference>
<evidence type="ECO:0000313" key="2">
    <source>
        <dbReference type="EMBL" id="WYY00814.1"/>
    </source>
</evidence>
<gene>
    <name evidence="2" type="ORF">OXIME_001398</name>
</gene>
<keyword evidence="1" id="KW-0812">Transmembrane</keyword>
<organism evidence="2 3">
    <name type="scientific">Oxyplasma meridianum</name>
    <dbReference type="NCBI Taxonomy" id="3073602"/>
    <lineage>
        <taxon>Archaea</taxon>
        <taxon>Methanobacteriati</taxon>
        <taxon>Thermoplasmatota</taxon>
        <taxon>Thermoplasmata</taxon>
        <taxon>Thermoplasmatales</taxon>
        <taxon>Thermoplasmataceae</taxon>
        <taxon>Oxyplasma</taxon>
    </lineage>
</organism>
<evidence type="ECO:0000313" key="3">
    <source>
        <dbReference type="Proteomes" id="UP001451606"/>
    </source>
</evidence>
<dbReference type="RefSeq" id="WP_393971142.1">
    <property type="nucleotide sequence ID" value="NZ_CP133772.1"/>
</dbReference>
<dbReference type="GeneID" id="95968135"/>
<proteinExistence type="predicted"/>
<evidence type="ECO:0008006" key="4">
    <source>
        <dbReference type="Google" id="ProtNLM"/>
    </source>
</evidence>
<feature type="transmembrane region" description="Helical" evidence="1">
    <location>
        <begin position="1156"/>
        <end position="1177"/>
    </location>
</feature>
<dbReference type="EMBL" id="CP133772">
    <property type="protein sequence ID" value="WYY00814.1"/>
    <property type="molecule type" value="Genomic_DNA"/>
</dbReference>
<keyword evidence="1" id="KW-0472">Membrane</keyword>
<keyword evidence="1" id="KW-1133">Transmembrane helix</keyword>
<protein>
    <recommendedName>
        <fullName evidence="4">CARDB domain-containing protein</fullName>
    </recommendedName>
</protein>
<dbReference type="Proteomes" id="UP001451606">
    <property type="component" value="Chromosome"/>
</dbReference>
<evidence type="ECO:0000256" key="1">
    <source>
        <dbReference type="SAM" id="Phobius"/>
    </source>
</evidence>